<evidence type="ECO:0000313" key="1">
    <source>
        <dbReference type="EMBL" id="AHG92845.1"/>
    </source>
</evidence>
<organism evidence="1 2">
    <name type="scientific">Gemmatirosa kalamazoonensis</name>
    <dbReference type="NCBI Taxonomy" id="861299"/>
    <lineage>
        <taxon>Bacteria</taxon>
        <taxon>Pseudomonadati</taxon>
        <taxon>Gemmatimonadota</taxon>
        <taxon>Gemmatimonadia</taxon>
        <taxon>Gemmatimonadales</taxon>
        <taxon>Gemmatimonadaceae</taxon>
        <taxon>Gemmatirosa</taxon>
    </lineage>
</organism>
<keyword evidence="2" id="KW-1185">Reference proteome</keyword>
<dbReference type="RefSeq" id="WP_025414172.1">
    <property type="nucleotide sequence ID" value="NZ_CP007129.1"/>
</dbReference>
<dbReference type="KEGG" id="gba:J421_5310"/>
<accession>W0RRA3</accession>
<keyword evidence="1" id="KW-0614">Plasmid</keyword>
<sequence>MYPSLALIYGQVHAPSGAVRAGVEIEAAGWVFGACGIGERYAYRSERIVLTDSAGRYATVLNTPRSMTLCVTVQAIGSGGAVLAESRVDAVPFRISTLTTPPQVRDSVRVDLELP</sequence>
<name>W0RRA3_9BACT</name>
<evidence type="ECO:0000313" key="2">
    <source>
        <dbReference type="Proteomes" id="UP000019151"/>
    </source>
</evidence>
<reference evidence="1 2" key="1">
    <citation type="journal article" date="2014" name="Genome Announc.">
        <title>Genome Sequence and Methylome of Soil Bacterium Gemmatirosa kalamazoonensis KBS708T, a Member of the Rarely Cultivated Gemmatimonadetes Phylum.</title>
        <authorList>
            <person name="Debruyn J.M."/>
            <person name="Radosevich M."/>
            <person name="Wommack K.E."/>
            <person name="Polson S.W."/>
            <person name="Hauser L.J."/>
            <person name="Fawaz M.N."/>
            <person name="Korlach J."/>
            <person name="Tsai Y.C."/>
        </authorList>
    </citation>
    <scope>NUCLEOTIDE SEQUENCE [LARGE SCALE GENOMIC DNA]</scope>
    <source>
        <strain evidence="1 2">KBS708</strain>
        <plasmid evidence="2">Plasmid 1</plasmid>
    </source>
</reference>
<proteinExistence type="predicted"/>
<dbReference type="AlphaFoldDB" id="W0RRA3"/>
<dbReference type="InParanoid" id="W0RRA3"/>
<dbReference type="HOGENOM" id="CLU_2105451_0_0_0"/>
<dbReference type="Proteomes" id="UP000019151">
    <property type="component" value="Plasmid 1"/>
</dbReference>
<dbReference type="EMBL" id="CP007129">
    <property type="protein sequence ID" value="AHG92845.1"/>
    <property type="molecule type" value="Genomic_DNA"/>
</dbReference>
<gene>
    <name evidence="1" type="ORF">J421_5310</name>
</gene>
<geneLocation type="plasmid" evidence="1 2">
    <name>1</name>
</geneLocation>
<protein>
    <submittedName>
        <fullName evidence="1">Uncharacterized protein</fullName>
    </submittedName>
</protein>